<comment type="caution">
    <text evidence="1">The sequence shown here is derived from an EMBL/GenBank/DDBJ whole genome shotgun (WGS) entry which is preliminary data.</text>
</comment>
<sequence>MSLKLLMSVQTIPWASEFSVFLVSSFCLKQVDVKVEEDYCGGFGFEQGLMELMDC</sequence>
<gene>
    <name evidence="1" type="ORF">RchiOBHm_Chr1g0319211</name>
</gene>
<accession>A0A2P6S8H0</accession>
<keyword evidence="2" id="KW-1185">Reference proteome</keyword>
<dbReference type="Gramene" id="PRQ54946">
    <property type="protein sequence ID" value="PRQ54946"/>
    <property type="gene ID" value="RchiOBHm_Chr1g0319211"/>
</dbReference>
<dbReference type="Proteomes" id="UP000238479">
    <property type="component" value="Chromosome 1"/>
</dbReference>
<proteinExistence type="predicted"/>
<organism evidence="1 2">
    <name type="scientific">Rosa chinensis</name>
    <name type="common">China rose</name>
    <dbReference type="NCBI Taxonomy" id="74649"/>
    <lineage>
        <taxon>Eukaryota</taxon>
        <taxon>Viridiplantae</taxon>
        <taxon>Streptophyta</taxon>
        <taxon>Embryophyta</taxon>
        <taxon>Tracheophyta</taxon>
        <taxon>Spermatophyta</taxon>
        <taxon>Magnoliopsida</taxon>
        <taxon>eudicotyledons</taxon>
        <taxon>Gunneridae</taxon>
        <taxon>Pentapetalae</taxon>
        <taxon>rosids</taxon>
        <taxon>fabids</taxon>
        <taxon>Rosales</taxon>
        <taxon>Rosaceae</taxon>
        <taxon>Rosoideae</taxon>
        <taxon>Rosoideae incertae sedis</taxon>
        <taxon>Rosa</taxon>
    </lineage>
</organism>
<reference evidence="1 2" key="1">
    <citation type="journal article" date="2018" name="Nat. Genet.">
        <title>The Rosa genome provides new insights in the design of modern roses.</title>
        <authorList>
            <person name="Bendahmane M."/>
        </authorList>
    </citation>
    <scope>NUCLEOTIDE SEQUENCE [LARGE SCALE GENOMIC DNA]</scope>
    <source>
        <strain evidence="2">cv. Old Blush</strain>
    </source>
</reference>
<protein>
    <submittedName>
        <fullName evidence="1">Uncharacterized protein</fullName>
    </submittedName>
</protein>
<name>A0A2P6S8H0_ROSCH</name>
<dbReference type="AlphaFoldDB" id="A0A2P6S8H0"/>
<evidence type="ECO:0000313" key="1">
    <source>
        <dbReference type="EMBL" id="PRQ54946.1"/>
    </source>
</evidence>
<evidence type="ECO:0000313" key="2">
    <source>
        <dbReference type="Proteomes" id="UP000238479"/>
    </source>
</evidence>
<dbReference type="EMBL" id="PDCK01000039">
    <property type="protein sequence ID" value="PRQ54946.1"/>
    <property type="molecule type" value="Genomic_DNA"/>
</dbReference>